<reference evidence="2 3" key="1">
    <citation type="journal article" date="2007" name="Science">
        <title>Genomic minimalism in the early diverging intestinal parasite Giardia lamblia.</title>
        <authorList>
            <person name="Morrison H.G."/>
            <person name="McArthur A.G."/>
            <person name="Gillin F.D."/>
            <person name="Aley S.B."/>
            <person name="Adam R.D."/>
            <person name="Olsen G.J."/>
            <person name="Best A.A."/>
            <person name="Cande W.Z."/>
            <person name="Chen F."/>
            <person name="Cipriano M.J."/>
            <person name="Davids B.J."/>
            <person name="Dawson S.C."/>
            <person name="Elmendorf H.G."/>
            <person name="Hehl A.B."/>
            <person name="Holder M.E."/>
            <person name="Huse S.M."/>
            <person name="Kim U.U."/>
            <person name="Lasek-Nesselquist E."/>
            <person name="Manning G."/>
            <person name="Nigam A."/>
            <person name="Nixon J.E."/>
            <person name="Palm D."/>
            <person name="Passamaneck N.E."/>
            <person name="Prabhu A."/>
            <person name="Reich C.I."/>
            <person name="Reiner D.S."/>
            <person name="Samuelson J."/>
            <person name="Svard S.G."/>
            <person name="Sogin M.L."/>
        </authorList>
    </citation>
    <scope>NUCLEOTIDE SEQUENCE [LARGE SCALE GENOMIC DNA]</scope>
    <source>
        <strain evidence="2 3">WB C6</strain>
    </source>
</reference>
<dbReference type="OMA" id="MYTTEAQ"/>
<feature type="compositionally biased region" description="Polar residues" evidence="1">
    <location>
        <begin position="456"/>
        <end position="475"/>
    </location>
</feature>
<dbReference type="HOGENOM" id="CLU_305548_0_0_1"/>
<evidence type="ECO:0000256" key="1">
    <source>
        <dbReference type="SAM" id="MobiDB-lite"/>
    </source>
</evidence>
<feature type="compositionally biased region" description="Polar residues" evidence="1">
    <location>
        <begin position="664"/>
        <end position="674"/>
    </location>
</feature>
<feature type="region of interest" description="Disordered" evidence="1">
    <location>
        <begin position="456"/>
        <end position="482"/>
    </location>
</feature>
<feature type="region of interest" description="Disordered" evidence="1">
    <location>
        <begin position="742"/>
        <end position="800"/>
    </location>
</feature>
<dbReference type="EMBL" id="AACB03000005">
    <property type="protein sequence ID" value="KAE8301379.1"/>
    <property type="molecule type" value="Genomic_DNA"/>
</dbReference>
<dbReference type="AlphaFoldDB" id="D3KGY0"/>
<dbReference type="Proteomes" id="UP000001548">
    <property type="component" value="Unassembled WGS sequence"/>
</dbReference>
<protein>
    <submittedName>
        <fullName evidence="2">Uncharacterized protein</fullName>
    </submittedName>
</protein>
<proteinExistence type="predicted"/>
<dbReference type="VEuPathDB" id="GiardiaDB:GL50803_16674"/>
<comment type="caution">
    <text evidence="2">The sequence shown here is derived from an EMBL/GenBank/DDBJ whole genome shotgun (WGS) entry which is preliminary data.</text>
</comment>
<feature type="compositionally biased region" description="Polar residues" evidence="1">
    <location>
        <begin position="749"/>
        <end position="772"/>
    </location>
</feature>
<feature type="compositionally biased region" description="Polar residues" evidence="1">
    <location>
        <begin position="786"/>
        <end position="798"/>
    </location>
</feature>
<sequence length="971" mass="105779">MYTTEAQFKEHGITATFKKRAPYPLTETQLSTPLPTVLELNGKRRYLSDIQLVKQELQSLIASRHTQKKIPVTPNARPPVQSVVPFSRAASCGSHQETFSYGNTRHETKQDSRAFEGKPSFVSTGRALSQPFGGAMSLSTSYSSNAILCQGHTESRLECRHYFDNSPLQVSNRCYDRLELGNIDTPLSQVDTCDPDPNDRPEVELGTFAGQVADNTGDPNEPATALSTQSFIGSASTDGPAEADLHIGDLLTSCNRSIEENFAINSQNKIALSRITPLSRDTTAPCSAPLIVQSYLLPERHMLHSSSKGATIMPERNARVLKDVDLVDCWTMTTDADSTLATKNSLLISGVGSELVIGVTEQRLAPTVPHINARRPFNRLSKQEEPSRIVGKQQVEHLAEECCVPNPSKQLSFNGDDITSRATEQHNVSSACVKQHLNLVTDTVKNELLASNVISEDSLESQSRPSKTVVESQAEPTKDSLSDELSNNVISNALALAPLVPLSNDIAIYRTGEDGTVFEEDLEDNRQLESKIGEEGSSYDDKDDAFLDSLNHMRRTYGIENAYNNFGAFLSNVSDFIRDCSVALSNEPLSSLSNDVMRRNPLPSTLQISDNPLSKNQSRLGTERFAQLRKSKNKKPTTTSALPPKEDIIEKLDTLPLAPLQDPASGTSVPADTMTQEDEVPSSTAPLVSVEQIQVLNLPQLRVVAFPNNAIKEEAVSLSHEEHTNLVEMSGEKPFLPPLELQPQLPSLTASTGASSPSYTITSGRQTSCMQPPNTPHVPEYLRISPPSTRGSSKGSQGLCNSLDLLSSNTSLPQALEAKPFTPRLPGFEEGSRNDAAISSAFETLKLIGYTSKGRGTAVSRSSYMQLRGRRAPSTLQTSSFSVIEGPGAFSSATQRNTVNEVGVGCDPNRLILSRTALEDLMDMSDSDLSALRTNTLPTNEARKGPVQHTGRRMVEPGMKYLLWQVPSTIN</sequence>
<name>D3KGY0_GIAIC</name>
<organism evidence="2 3">
    <name type="scientific">Giardia intestinalis (strain ATCC 50803 / WB clone C6)</name>
    <name type="common">Giardia lamblia</name>
    <dbReference type="NCBI Taxonomy" id="184922"/>
    <lineage>
        <taxon>Eukaryota</taxon>
        <taxon>Metamonada</taxon>
        <taxon>Diplomonadida</taxon>
        <taxon>Hexamitidae</taxon>
        <taxon>Giardiinae</taxon>
        <taxon>Giardia</taxon>
    </lineage>
</organism>
<accession>D3KGY0</accession>
<evidence type="ECO:0000313" key="2">
    <source>
        <dbReference type="EMBL" id="KAE8301379.1"/>
    </source>
</evidence>
<feature type="region of interest" description="Disordered" evidence="1">
    <location>
        <begin position="656"/>
        <end position="677"/>
    </location>
</feature>
<keyword evidence="3" id="KW-1185">Reference proteome</keyword>
<gene>
    <name evidence="2" type="ORF">GL50803_0016674</name>
</gene>
<evidence type="ECO:0000313" key="3">
    <source>
        <dbReference type="Proteomes" id="UP000001548"/>
    </source>
</evidence>